<evidence type="ECO:0000256" key="9">
    <source>
        <dbReference type="ARBA" id="ARBA00039783"/>
    </source>
</evidence>
<dbReference type="Proteomes" id="UP000620104">
    <property type="component" value="Unassembled WGS sequence"/>
</dbReference>
<name>A0A8H3YDC4_9TREE</name>
<dbReference type="InterPro" id="IPR036291">
    <property type="entry name" value="NAD(P)-bd_dom_sf"/>
</dbReference>
<dbReference type="EC" id="1.1.1.12" evidence="8"/>
<keyword evidence="6" id="KW-0560">Oxidoreductase</keyword>
<dbReference type="SUPFAM" id="SSF51735">
    <property type="entry name" value="NAD(P)-binding Rossmann-fold domains"/>
    <property type="match status" value="1"/>
</dbReference>
<dbReference type="AlphaFoldDB" id="A0A8H3YDC4"/>
<evidence type="ECO:0000256" key="8">
    <source>
        <dbReference type="ARBA" id="ARBA00038954"/>
    </source>
</evidence>
<gene>
    <name evidence="13" type="ORF">NliqN6_1551</name>
</gene>
<organism evidence="13 14">
    <name type="scientific">Naganishia liquefaciens</name>
    <dbReference type="NCBI Taxonomy" id="104408"/>
    <lineage>
        <taxon>Eukaryota</taxon>
        <taxon>Fungi</taxon>
        <taxon>Dikarya</taxon>
        <taxon>Basidiomycota</taxon>
        <taxon>Agaricomycotina</taxon>
        <taxon>Tremellomycetes</taxon>
        <taxon>Filobasidiales</taxon>
        <taxon>Filobasidiaceae</taxon>
        <taxon>Naganishia</taxon>
    </lineage>
</organism>
<dbReference type="SUPFAM" id="SSF50129">
    <property type="entry name" value="GroES-like"/>
    <property type="match status" value="1"/>
</dbReference>
<keyword evidence="5 11" id="KW-0862">Zinc</keyword>
<accession>A0A8H3YDC4</accession>
<keyword evidence="14" id="KW-1185">Reference proteome</keyword>
<dbReference type="Gene3D" id="3.90.180.10">
    <property type="entry name" value="Medium-chain alcohol dehydrogenases, catalytic domain"/>
    <property type="match status" value="1"/>
</dbReference>
<dbReference type="CDD" id="cd05285">
    <property type="entry name" value="sorbitol_DH"/>
    <property type="match status" value="1"/>
</dbReference>
<dbReference type="FunFam" id="3.40.50.720:FF:000068">
    <property type="entry name" value="Sorbitol dehydrogenase"/>
    <property type="match status" value="1"/>
</dbReference>
<dbReference type="Gene3D" id="3.40.50.720">
    <property type="entry name" value="NAD(P)-binding Rossmann-like Domain"/>
    <property type="match status" value="1"/>
</dbReference>
<evidence type="ECO:0000256" key="1">
    <source>
        <dbReference type="ARBA" id="ARBA00001947"/>
    </source>
</evidence>
<keyword evidence="7" id="KW-0520">NAD</keyword>
<dbReference type="PANTHER" id="PTHR43161">
    <property type="entry name" value="SORBITOL DEHYDROGENASE"/>
    <property type="match status" value="1"/>
</dbReference>
<dbReference type="SMART" id="SM00829">
    <property type="entry name" value="PKS_ER"/>
    <property type="match status" value="1"/>
</dbReference>
<dbReference type="InterPro" id="IPR020843">
    <property type="entry name" value="ER"/>
</dbReference>
<dbReference type="InterPro" id="IPR002328">
    <property type="entry name" value="ADH_Zn_CS"/>
</dbReference>
<evidence type="ECO:0000256" key="2">
    <source>
        <dbReference type="ARBA" id="ARBA00008072"/>
    </source>
</evidence>
<dbReference type="InterPro" id="IPR013149">
    <property type="entry name" value="ADH-like_C"/>
</dbReference>
<evidence type="ECO:0000256" key="11">
    <source>
        <dbReference type="RuleBase" id="RU361277"/>
    </source>
</evidence>
<dbReference type="EMBL" id="BLZA01000010">
    <property type="protein sequence ID" value="GHJ85149.1"/>
    <property type="molecule type" value="Genomic_DNA"/>
</dbReference>
<dbReference type="InterPro" id="IPR011032">
    <property type="entry name" value="GroES-like_sf"/>
</dbReference>
<dbReference type="PROSITE" id="PS00059">
    <property type="entry name" value="ADH_ZINC"/>
    <property type="match status" value="1"/>
</dbReference>
<evidence type="ECO:0000313" key="13">
    <source>
        <dbReference type="EMBL" id="GHJ85149.1"/>
    </source>
</evidence>
<evidence type="ECO:0000256" key="4">
    <source>
        <dbReference type="ARBA" id="ARBA00022723"/>
    </source>
</evidence>
<evidence type="ECO:0000256" key="10">
    <source>
        <dbReference type="ARBA" id="ARBA00049317"/>
    </source>
</evidence>
<evidence type="ECO:0000256" key="7">
    <source>
        <dbReference type="ARBA" id="ARBA00023027"/>
    </source>
</evidence>
<dbReference type="InterPro" id="IPR013154">
    <property type="entry name" value="ADH-like_N"/>
</dbReference>
<reference evidence="13" key="1">
    <citation type="submission" date="2020-07" db="EMBL/GenBank/DDBJ databases">
        <title>Draft Genome Sequence of a Deep-Sea Yeast, Naganishia (Cryptococcus) liquefaciens strain N6.</title>
        <authorList>
            <person name="Han Y.W."/>
            <person name="Kajitani R."/>
            <person name="Morimoto H."/>
            <person name="Parhat M."/>
            <person name="Tsubouchi H."/>
            <person name="Bakenova O."/>
            <person name="Ogata M."/>
            <person name="Argunhan B."/>
            <person name="Aoki R."/>
            <person name="Kajiwara S."/>
            <person name="Itoh T."/>
            <person name="Iwasaki H."/>
        </authorList>
    </citation>
    <scope>NUCLEOTIDE SEQUENCE</scope>
    <source>
        <strain evidence="13">N6</strain>
    </source>
</reference>
<dbReference type="GO" id="GO:0003939">
    <property type="term" value="F:L-iditol 2-dehydrogenase (NAD+) activity"/>
    <property type="evidence" value="ECO:0007669"/>
    <property type="project" value="TreeGrafter"/>
</dbReference>
<evidence type="ECO:0000313" key="14">
    <source>
        <dbReference type="Proteomes" id="UP000620104"/>
    </source>
</evidence>
<dbReference type="OrthoDB" id="2148442at2759"/>
<proteinExistence type="inferred from homology"/>
<comment type="similarity">
    <text evidence="2 11">Belongs to the zinc-containing alcohol dehydrogenase family.</text>
</comment>
<dbReference type="PANTHER" id="PTHR43161:SF12">
    <property type="entry name" value="L-ARABINITOL 4-DEHYDROGENASE"/>
    <property type="match status" value="1"/>
</dbReference>
<evidence type="ECO:0000256" key="5">
    <source>
        <dbReference type="ARBA" id="ARBA00022833"/>
    </source>
</evidence>
<dbReference type="Pfam" id="PF00107">
    <property type="entry name" value="ADH_zinc_N"/>
    <property type="match status" value="1"/>
</dbReference>
<evidence type="ECO:0000259" key="12">
    <source>
        <dbReference type="SMART" id="SM00829"/>
    </source>
</evidence>
<dbReference type="Pfam" id="PF08240">
    <property type="entry name" value="ADH_N"/>
    <property type="match status" value="1"/>
</dbReference>
<dbReference type="InterPro" id="IPR045306">
    <property type="entry name" value="SDH-like"/>
</dbReference>
<keyword evidence="4 11" id="KW-0479">Metal-binding</keyword>
<sequence length="403" mass="43741">MTVDQPISYPVTDASDPQKALMRQYDPTKVLNHPDFKVLSQDEVDEYVKQGDKQVNLACAYNAHKQVHMVRKPDVKPGKGEVLIHVRATGICGSDVHFWKHGRIGPTMVVTDECGSGHESAGEIVEVGEGVTQWKKGDRVAIEAGVPCSNCDACRTGRYNACPNVVFFSTPPYHGTLTRWHLHPAQWLHKLPDNVSFEEGALCEPLAVALAGLERADVKLGDPLLIAGAGPIGLVTLLAARAAGCEPIVITDLFPSRLEFAKKLVPGVRTVVVDMKDTPEEIAVKVKAAAGMEVRVAMECTGVESSIRASIFSVCFGGKVFVVGVGKAEQTYPFMILSANEIDLQFQYRYCNQYPKALRLVGGGLVDLKPLVTHRFALERAVEAFEVAADPAQGAIKVQIVDE</sequence>
<evidence type="ECO:0000256" key="3">
    <source>
        <dbReference type="ARBA" id="ARBA00011881"/>
    </source>
</evidence>
<dbReference type="GO" id="GO:0050019">
    <property type="term" value="F:L-arabinitol 4-dehydrogenase activity"/>
    <property type="evidence" value="ECO:0007669"/>
    <property type="project" value="UniProtKB-EC"/>
</dbReference>
<protein>
    <recommendedName>
        <fullName evidence="9">L-arabinitol 4-dehydrogenase</fullName>
        <ecNumber evidence="8">1.1.1.12</ecNumber>
    </recommendedName>
</protein>
<evidence type="ECO:0000256" key="6">
    <source>
        <dbReference type="ARBA" id="ARBA00023002"/>
    </source>
</evidence>
<dbReference type="GO" id="GO:0006062">
    <property type="term" value="P:sorbitol catabolic process"/>
    <property type="evidence" value="ECO:0007669"/>
    <property type="project" value="TreeGrafter"/>
</dbReference>
<comment type="catalytic activity">
    <reaction evidence="10">
        <text>L-arabinitol + NAD(+) = L-xylulose + NADH + H(+)</text>
        <dbReference type="Rhea" id="RHEA:16381"/>
        <dbReference type="ChEBI" id="CHEBI:15378"/>
        <dbReference type="ChEBI" id="CHEBI:17399"/>
        <dbReference type="ChEBI" id="CHEBI:18403"/>
        <dbReference type="ChEBI" id="CHEBI:57540"/>
        <dbReference type="ChEBI" id="CHEBI:57945"/>
        <dbReference type="EC" id="1.1.1.12"/>
    </reaction>
</comment>
<comment type="caution">
    <text evidence="13">The sequence shown here is derived from an EMBL/GenBank/DDBJ whole genome shotgun (WGS) entry which is preliminary data.</text>
</comment>
<comment type="subunit">
    <text evidence="3">Homotetramer.</text>
</comment>
<comment type="cofactor">
    <cofactor evidence="1 11">
        <name>Zn(2+)</name>
        <dbReference type="ChEBI" id="CHEBI:29105"/>
    </cofactor>
</comment>
<dbReference type="GO" id="GO:0008270">
    <property type="term" value="F:zinc ion binding"/>
    <property type="evidence" value="ECO:0007669"/>
    <property type="project" value="InterPro"/>
</dbReference>
<feature type="domain" description="Enoyl reductase (ER)" evidence="12">
    <location>
        <begin position="62"/>
        <end position="396"/>
    </location>
</feature>